<gene>
    <name evidence="2" type="ORF">DPMN_091791</name>
</gene>
<keyword evidence="3" id="KW-1185">Reference proteome</keyword>
<protein>
    <recommendedName>
        <fullName evidence="1">KY-like immunoglobulin-like domain-containing protein</fullName>
    </recommendedName>
</protein>
<dbReference type="EMBL" id="JAIWYP010000003">
    <property type="protein sequence ID" value="KAH3849392.1"/>
    <property type="molecule type" value="Genomic_DNA"/>
</dbReference>
<name>A0A9D4R0A9_DREPO</name>
<organism evidence="2 3">
    <name type="scientific">Dreissena polymorpha</name>
    <name type="common">Zebra mussel</name>
    <name type="synonym">Mytilus polymorpha</name>
    <dbReference type="NCBI Taxonomy" id="45954"/>
    <lineage>
        <taxon>Eukaryota</taxon>
        <taxon>Metazoa</taxon>
        <taxon>Spiralia</taxon>
        <taxon>Lophotrochozoa</taxon>
        <taxon>Mollusca</taxon>
        <taxon>Bivalvia</taxon>
        <taxon>Autobranchia</taxon>
        <taxon>Heteroconchia</taxon>
        <taxon>Euheterodonta</taxon>
        <taxon>Imparidentia</taxon>
        <taxon>Neoheterodontei</taxon>
        <taxon>Myida</taxon>
        <taxon>Dreissenoidea</taxon>
        <taxon>Dreissenidae</taxon>
        <taxon>Dreissena</taxon>
    </lineage>
</organism>
<dbReference type="AlphaFoldDB" id="A0A9D4R0A9"/>
<reference evidence="2" key="2">
    <citation type="submission" date="2020-11" db="EMBL/GenBank/DDBJ databases">
        <authorList>
            <person name="McCartney M.A."/>
            <person name="Auch B."/>
            <person name="Kono T."/>
            <person name="Mallez S."/>
            <person name="Becker A."/>
            <person name="Gohl D.M."/>
            <person name="Silverstein K.A.T."/>
            <person name="Koren S."/>
            <person name="Bechman K.B."/>
            <person name="Herman A."/>
            <person name="Abrahante J.E."/>
            <person name="Garbe J."/>
        </authorList>
    </citation>
    <scope>NUCLEOTIDE SEQUENCE</scope>
    <source>
        <strain evidence="2">Duluth1</strain>
        <tissue evidence="2">Whole animal</tissue>
    </source>
</reference>
<feature type="domain" description="KY-like immunoglobulin-like" evidence="1">
    <location>
        <begin position="112"/>
        <end position="242"/>
    </location>
</feature>
<reference evidence="2" key="1">
    <citation type="journal article" date="2019" name="bioRxiv">
        <title>The Genome of the Zebra Mussel, Dreissena polymorpha: A Resource for Invasive Species Research.</title>
        <authorList>
            <person name="McCartney M.A."/>
            <person name="Auch B."/>
            <person name="Kono T."/>
            <person name="Mallez S."/>
            <person name="Zhang Y."/>
            <person name="Obille A."/>
            <person name="Becker A."/>
            <person name="Abrahante J.E."/>
            <person name="Garbe J."/>
            <person name="Badalamenti J.P."/>
            <person name="Herman A."/>
            <person name="Mangelson H."/>
            <person name="Liachko I."/>
            <person name="Sullivan S."/>
            <person name="Sone E.D."/>
            <person name="Koren S."/>
            <person name="Silverstein K.A.T."/>
            <person name="Beckman K.B."/>
            <person name="Gohl D.M."/>
        </authorList>
    </citation>
    <scope>NUCLEOTIDE SEQUENCE</scope>
    <source>
        <strain evidence="2">Duluth1</strain>
        <tissue evidence="2">Whole animal</tissue>
    </source>
</reference>
<accession>A0A9D4R0A9</accession>
<dbReference type="InterPro" id="IPR053041">
    <property type="entry name" value="Transglut-like_Superfamily_Mod"/>
</dbReference>
<dbReference type="Proteomes" id="UP000828390">
    <property type="component" value="Unassembled WGS sequence"/>
</dbReference>
<sequence>MGKAKDITYEPGSNKEILQGVWNSFRCNNVWHLVYTELAVSTVKGYRRGGEILLENDGNLAFQTQTANTGYTEAIFNEFWFCTHPRIFSIHAFPEESSFQYVSSERVKNENDFKKCAFLQPGFFVTGMTLLTVDACQMISDKGRCRITVGCPSTVLKDVKFKYKLSFIEGSGEINADTCMHLTRMVVYSPGMDEVSFTISLPVKGKYTFSTSVITPDLSRYWECFEFRIVCLEVDEHCRNIPTEVAKTGLGFTHEALNFGLKHPSQTTSTLEVECADQVPGKTIDLNSIHFRIAEDRINEVQFASDYIGDDENIGVSEVRVDHDKGEVVLKAGLKKKGEGVLVLKGKDKNGGGDFKPVANYIVSSYRNNEADHERLVKKNKKKVLQASKRDAKEFRETQLRDSVHSLQREVKQLMSVLNKMSSIHPTK</sequence>
<proteinExistence type="predicted"/>
<evidence type="ECO:0000313" key="2">
    <source>
        <dbReference type="EMBL" id="KAH3849392.1"/>
    </source>
</evidence>
<evidence type="ECO:0000313" key="3">
    <source>
        <dbReference type="Proteomes" id="UP000828390"/>
    </source>
</evidence>
<evidence type="ECO:0000259" key="1">
    <source>
        <dbReference type="Pfam" id="PF23265"/>
    </source>
</evidence>
<dbReference type="PANTHER" id="PTHR47020">
    <property type="entry name" value="HILLARIN"/>
    <property type="match status" value="1"/>
</dbReference>
<dbReference type="OrthoDB" id="6057257at2759"/>
<dbReference type="Pfam" id="PF23265">
    <property type="entry name" value="Ig-like_KY"/>
    <property type="match status" value="1"/>
</dbReference>
<comment type="caution">
    <text evidence="2">The sequence shown here is derived from an EMBL/GenBank/DDBJ whole genome shotgun (WGS) entry which is preliminary data.</text>
</comment>
<dbReference type="InterPro" id="IPR056564">
    <property type="entry name" value="Ig-like_KY"/>
</dbReference>
<dbReference type="PANTHER" id="PTHR47020:SF1">
    <property type="entry name" value="HILLARIN"/>
    <property type="match status" value="1"/>
</dbReference>